<organism evidence="1 2">
    <name type="scientific">Aquamicrobium aerolatum DSM 21857</name>
    <dbReference type="NCBI Taxonomy" id="1121003"/>
    <lineage>
        <taxon>Bacteria</taxon>
        <taxon>Pseudomonadati</taxon>
        <taxon>Pseudomonadota</taxon>
        <taxon>Alphaproteobacteria</taxon>
        <taxon>Hyphomicrobiales</taxon>
        <taxon>Phyllobacteriaceae</taxon>
        <taxon>Aerobium</taxon>
    </lineage>
</organism>
<dbReference type="AlphaFoldDB" id="A0A1I3HDT1"/>
<reference evidence="2" key="1">
    <citation type="submission" date="2016-10" db="EMBL/GenBank/DDBJ databases">
        <authorList>
            <person name="Varghese N."/>
            <person name="Submissions S."/>
        </authorList>
    </citation>
    <scope>NUCLEOTIDE SEQUENCE [LARGE SCALE GENOMIC DNA]</scope>
    <source>
        <strain evidence="2">DSM 21857</strain>
    </source>
</reference>
<dbReference type="InterPro" id="IPR021335">
    <property type="entry name" value="DUF2948"/>
</dbReference>
<name>A0A1I3HDT1_9HYPH</name>
<gene>
    <name evidence="1" type="ORF">SAMN03080618_00131</name>
</gene>
<evidence type="ECO:0008006" key="3">
    <source>
        <dbReference type="Google" id="ProtNLM"/>
    </source>
</evidence>
<dbReference type="RefSeq" id="WP_091517504.1">
    <property type="nucleotide sequence ID" value="NZ_FORF01000001.1"/>
</dbReference>
<sequence>MSQLKLAALDADDLKIISAYTQDAVMKIGDLTYRAADKLFLIELNRFVWENKSGFFSRNNERRRSILHFERVSGVRTTGFSRDAKDDVLSLLAIRFEQAADTPAGVIELTCSGGAAIRLDVDYVEARLTDLGAAWEAQSRPAHKN</sequence>
<accession>A0A1I3HDT1</accession>
<evidence type="ECO:0000313" key="2">
    <source>
        <dbReference type="Proteomes" id="UP000242763"/>
    </source>
</evidence>
<keyword evidence="2" id="KW-1185">Reference proteome</keyword>
<evidence type="ECO:0000313" key="1">
    <source>
        <dbReference type="EMBL" id="SFI33854.1"/>
    </source>
</evidence>
<dbReference type="Proteomes" id="UP000242763">
    <property type="component" value="Unassembled WGS sequence"/>
</dbReference>
<dbReference type="Pfam" id="PF11164">
    <property type="entry name" value="DUF2948"/>
    <property type="match status" value="1"/>
</dbReference>
<dbReference type="STRING" id="1121003.SAMN03080618_00131"/>
<dbReference type="OrthoDB" id="9806367at2"/>
<dbReference type="EMBL" id="FORF01000001">
    <property type="protein sequence ID" value="SFI33854.1"/>
    <property type="molecule type" value="Genomic_DNA"/>
</dbReference>
<protein>
    <recommendedName>
        <fullName evidence="3">DUF2948 family protein</fullName>
    </recommendedName>
</protein>
<proteinExistence type="predicted"/>